<organism evidence="1 2">
    <name type="scientific">Cedecea neteri</name>
    <dbReference type="NCBI Taxonomy" id="158822"/>
    <lineage>
        <taxon>Bacteria</taxon>
        <taxon>Pseudomonadati</taxon>
        <taxon>Pseudomonadota</taxon>
        <taxon>Gammaproteobacteria</taxon>
        <taxon>Enterobacterales</taxon>
        <taxon>Enterobacteriaceae</taxon>
        <taxon>Cedecea</taxon>
    </lineage>
</organism>
<evidence type="ECO:0000313" key="1">
    <source>
        <dbReference type="EMBL" id="AIR03435.1"/>
    </source>
</evidence>
<dbReference type="AlphaFoldDB" id="A0A089RA50"/>
<dbReference type="RefSeq" id="WP_038472733.1">
    <property type="nucleotide sequence ID" value="NZ_CP009451.1"/>
</dbReference>
<protein>
    <submittedName>
        <fullName evidence="1">Uncharacterized protein</fullName>
    </submittedName>
</protein>
<dbReference type="EMBL" id="CP009451">
    <property type="protein sequence ID" value="AIR03435.1"/>
    <property type="molecule type" value="Genomic_DNA"/>
</dbReference>
<dbReference type="OrthoDB" id="256590at2"/>
<keyword evidence="2" id="KW-1185">Reference proteome</keyword>
<name>A0A089RA50_9ENTR</name>
<evidence type="ECO:0000313" key="2">
    <source>
        <dbReference type="Proteomes" id="UP000029481"/>
    </source>
</evidence>
<gene>
    <name evidence="1" type="ORF">JT31_02020</name>
</gene>
<proteinExistence type="predicted"/>
<dbReference type="KEGG" id="cnt:JT31_02020"/>
<accession>A0A089RA50</accession>
<reference evidence="1 2" key="1">
    <citation type="submission" date="2014-09" db="EMBL/GenBank/DDBJ databases">
        <title>Cedecea neteri SSMD04 Genome Sequencing.</title>
        <authorList>
            <person name="Tan J.-Y."/>
        </authorList>
    </citation>
    <scope>NUCLEOTIDE SEQUENCE [LARGE SCALE GENOMIC DNA]</scope>
    <source>
        <strain evidence="1 2">SSMD04</strain>
    </source>
</reference>
<sequence>MSDKVFGGYKEPKKGKEKELNLEHLVIAIEAPNPKAAAVLIEAEFIKQHLDLSEHYFAVKVFEDRPGLPRGPLNEFIGDFFERGVRWNKELKDMEPVNPPAGTKKSSPDPEFIEVSKLPADVRSALLALFSRTSHITKHEYGQALDLVNDTESSYAKELAEAISRSPWILALYEEKALQLITAVRTNIPTGSQWPVFKKYFDVWNNAPVEKREGVERKAPFYYKRPDTDEFGDLFTLDKLNELCAGGCVEITKVEFLQLTEARKAKELSDASLQADAEEKPGRTVFSVEELINTPACCTCR</sequence>
<dbReference type="Proteomes" id="UP000029481">
    <property type="component" value="Chromosome"/>
</dbReference>